<proteinExistence type="predicted"/>
<dbReference type="EMBL" id="GU396103">
    <property type="protein sequence ID" value="ADQ53037.1"/>
    <property type="molecule type" value="Genomic_DNA"/>
</dbReference>
<protein>
    <submittedName>
        <fullName evidence="1">Uncharacterized protein</fullName>
    </submittedName>
</protein>
<name>E5DQQ1_9CAUD</name>
<accession>E5DQQ1</accession>
<evidence type="ECO:0000313" key="2">
    <source>
        <dbReference type="Proteomes" id="UP000008726"/>
    </source>
</evidence>
<organism evidence="1 2">
    <name type="scientific">Aeromonas phage PX29</name>
    <dbReference type="NCBI Taxonomy" id="926067"/>
    <lineage>
        <taxon>Viruses</taxon>
        <taxon>Duplodnaviria</taxon>
        <taxon>Heunggongvirae</taxon>
        <taxon>Uroviricota</taxon>
        <taxon>Caudoviricetes</taxon>
        <taxon>Pantevenvirales</taxon>
        <taxon>Straboviridae</taxon>
        <taxon>Angelvirus</taxon>
        <taxon>Angelvirus px29</taxon>
    </lineage>
</organism>
<dbReference type="KEGG" id="vg:18560243"/>
<dbReference type="GeneID" id="18560243"/>
<keyword evidence="2" id="KW-1185">Reference proteome</keyword>
<dbReference type="RefSeq" id="YP_009011747.1">
    <property type="nucleotide sequence ID" value="NC_023688.1"/>
</dbReference>
<evidence type="ECO:0000313" key="1">
    <source>
        <dbReference type="EMBL" id="ADQ53037.1"/>
    </source>
</evidence>
<sequence length="81" mass="9134">MITSKLSLSDWIAIGTVVGGVFIGGYRIGSAEEAITKVIDRMDRVEQRINQNDASNINQDIKIDYLQKQQEKTTEISEKMM</sequence>
<reference evidence="1 2" key="1">
    <citation type="journal article" date="2010" name="Virol. J.">
        <title>Genomes of the T4-related bacteriophages as windows on microbial genome evolution.</title>
        <authorList>
            <person name="Petrov V.M."/>
            <person name="Ratnayaka S."/>
            <person name="Nolan J.M."/>
            <person name="Miller E.S."/>
            <person name="Karam J.D."/>
        </authorList>
    </citation>
    <scope>NUCLEOTIDE SEQUENCE [LARGE SCALE GENOMIC DNA]</scope>
</reference>
<dbReference type="OrthoDB" id="39731at10239"/>
<gene>
    <name evidence="1" type="ORF">PX29p320</name>
</gene>
<dbReference type="Proteomes" id="UP000008726">
    <property type="component" value="Segment"/>
</dbReference>